<organism evidence="2 3">
    <name type="scientific">Rhizobium quercicola</name>
    <dbReference type="NCBI Taxonomy" id="2901226"/>
    <lineage>
        <taxon>Bacteria</taxon>
        <taxon>Pseudomonadati</taxon>
        <taxon>Pseudomonadota</taxon>
        <taxon>Alphaproteobacteria</taxon>
        <taxon>Hyphomicrobiales</taxon>
        <taxon>Rhizobiaceae</taxon>
        <taxon>Rhizobium/Agrobacterium group</taxon>
        <taxon>Rhizobium</taxon>
    </lineage>
</organism>
<sequence length="108" mass="11644">MSFDHFLPQDLRLIGIILLAAIATYLTRIGGAIMMARMERIPPRMEAALNAVPAAVLSTLVAPALFYGGADVTIAIFAAFLVGLRFSALPMLFAGWAVVMVLRYTGLF</sequence>
<dbReference type="Proteomes" id="UP001139089">
    <property type="component" value="Unassembled WGS sequence"/>
</dbReference>
<gene>
    <name evidence="2" type="ORF">LRX75_17230</name>
</gene>
<keyword evidence="1" id="KW-0812">Transmembrane</keyword>
<feature type="transmembrane region" description="Helical" evidence="1">
    <location>
        <begin position="12"/>
        <end position="35"/>
    </location>
</feature>
<keyword evidence="1" id="KW-0472">Membrane</keyword>
<dbReference type="Pfam" id="PF05437">
    <property type="entry name" value="AzlD"/>
    <property type="match status" value="1"/>
</dbReference>
<reference evidence="2" key="1">
    <citation type="submission" date="2021-12" db="EMBL/GenBank/DDBJ databases">
        <authorList>
            <person name="Li Y."/>
        </authorList>
    </citation>
    <scope>NUCLEOTIDE SEQUENCE</scope>
    <source>
        <strain evidence="2">DKSPLA3</strain>
    </source>
</reference>
<keyword evidence="1" id="KW-1133">Transmembrane helix</keyword>
<accession>A0A9X1NW38</accession>
<name>A0A9X1NW38_9HYPH</name>
<evidence type="ECO:0000256" key="1">
    <source>
        <dbReference type="SAM" id="Phobius"/>
    </source>
</evidence>
<feature type="transmembrane region" description="Helical" evidence="1">
    <location>
        <begin position="74"/>
        <end position="102"/>
    </location>
</feature>
<evidence type="ECO:0000313" key="2">
    <source>
        <dbReference type="EMBL" id="MCD7110779.1"/>
    </source>
</evidence>
<protein>
    <submittedName>
        <fullName evidence="2">AzlD family protein</fullName>
    </submittedName>
</protein>
<dbReference type="EMBL" id="JAJOZR010000011">
    <property type="protein sequence ID" value="MCD7110779.1"/>
    <property type="molecule type" value="Genomic_DNA"/>
</dbReference>
<keyword evidence="3" id="KW-1185">Reference proteome</keyword>
<proteinExistence type="predicted"/>
<dbReference type="AlphaFoldDB" id="A0A9X1NW38"/>
<dbReference type="InterPro" id="IPR008407">
    <property type="entry name" value="Brnchd-chn_aa_trnsp_AzlD"/>
</dbReference>
<dbReference type="RefSeq" id="WP_231815918.1">
    <property type="nucleotide sequence ID" value="NZ_JAJOZR010000011.1"/>
</dbReference>
<comment type="caution">
    <text evidence="2">The sequence shown here is derived from an EMBL/GenBank/DDBJ whole genome shotgun (WGS) entry which is preliminary data.</text>
</comment>
<feature type="transmembrane region" description="Helical" evidence="1">
    <location>
        <begin position="47"/>
        <end position="68"/>
    </location>
</feature>
<evidence type="ECO:0000313" key="3">
    <source>
        <dbReference type="Proteomes" id="UP001139089"/>
    </source>
</evidence>